<dbReference type="SUPFAM" id="SSF56784">
    <property type="entry name" value="HAD-like"/>
    <property type="match status" value="1"/>
</dbReference>
<evidence type="ECO:0000313" key="3">
    <source>
        <dbReference type="Proteomes" id="UP000053327"/>
    </source>
</evidence>
<organism evidence="2 3">
    <name type="scientific">Plasmodium vivax (strain Brazil I)</name>
    <dbReference type="NCBI Taxonomy" id="1033975"/>
    <lineage>
        <taxon>Eukaryota</taxon>
        <taxon>Sar</taxon>
        <taxon>Alveolata</taxon>
        <taxon>Apicomplexa</taxon>
        <taxon>Aconoidasida</taxon>
        <taxon>Haemosporida</taxon>
        <taxon>Plasmodiidae</taxon>
        <taxon>Plasmodium</taxon>
        <taxon>Plasmodium (Plasmodium)</taxon>
    </lineage>
</organism>
<dbReference type="GO" id="GO:0005829">
    <property type="term" value="C:cytosol"/>
    <property type="evidence" value="ECO:0007669"/>
    <property type="project" value="TreeGrafter"/>
</dbReference>
<feature type="region of interest" description="Disordered" evidence="1">
    <location>
        <begin position="639"/>
        <end position="658"/>
    </location>
</feature>
<proteinExistence type="predicted"/>
<evidence type="ECO:0000256" key="1">
    <source>
        <dbReference type="SAM" id="MobiDB-lite"/>
    </source>
</evidence>
<dbReference type="OrthoDB" id="10255128at2759"/>
<dbReference type="PANTHER" id="PTHR43198">
    <property type="entry name" value="BIFUNCTIONAL TH2 PROTEIN"/>
    <property type="match status" value="1"/>
</dbReference>
<dbReference type="InterPro" id="IPR036412">
    <property type="entry name" value="HAD-like_sf"/>
</dbReference>
<protein>
    <submittedName>
        <fullName evidence="2">Uncharacterized protein</fullName>
    </submittedName>
</protein>
<dbReference type="EMBL" id="KQ234875">
    <property type="protein sequence ID" value="KMZ83814.1"/>
    <property type="molecule type" value="Genomic_DNA"/>
</dbReference>
<dbReference type="Proteomes" id="UP000053327">
    <property type="component" value="Unassembled WGS sequence"/>
</dbReference>
<dbReference type="PANTHER" id="PTHR43198:SF2">
    <property type="entry name" value="SI:CH1073-67J19.1-RELATED"/>
    <property type="match status" value="1"/>
</dbReference>
<sequence length="880" mass="101196">MKDVKLLLEKLRISRERELEREVRILLELKKLSDGTNKADEQGAANGGSDTNGGSVANCSSGANCPDGYLHYVRKKLNGVRRKTLFEQSYYRNALNCYDHAEHYSKVLKNTPNHLQGGSEPEWKKEIIQREDLLTFFHAYLVRKYCERNFLKCVHNDFVRSITYTSLEKDLFFNFVSASRCVLARCLQKVEVLSVETQNETLAQLLNRCKNVILGVQRELAALQERDKQIAKEQLVVADEETNDLCSSLAKYFPFLDERFGESRHNAHVKELYGVYAFVYVFSNVFYVSSLAVGGAKAGRLSGELSGDEVGETINHVSDDLHRVASHRFSSHRLSAHHFSLYRTLIEQFAGGDFMELNETMLYFLSRGGSSNSDDILHNLNALRKATSLQSDFFAAMGGKQIGGHSQKKDHTNDCTVNQKTNHIAREEHPPLSPCINHFFYIGIDFDKTIIKKDSYSAFFKILEKHYFKQSVRRGKDTLTEEDISFFDSFSLEKMKDKPEPTIQERIEYIHKLGHWFVRKELEILEELKKDQESKAEAYSKSYYYYLNQVDRVHVNYSMLLSYYDVFKDVDVDVLNGLISEHYERFELNDYFLETFLHLLSHKMSNRDSFYFDVITLNLKKQICLYTIRNSLMRLRDGEEEHQPISVQQPPTHEPLPLPAPLPEDYYRTFKKYFRVYYSKTHTYDKRLRKYTGSFEYNRLKIKHEEYQPRRDGSTGGGEDPPQGVIEKVSLCSFYDKTVIKTRVCSLLGQVNHKLSAFIGDSLIDLDAMLHSDVAILVGHNELLISFCRKHNIVIKPLVCAAAKIELLARSRGAISSNGGTTNNDAASCNGAATHGAGNKFAPLTDQRDEQLNDLYDEREKVIYSTESWLEIGIFFFGDL</sequence>
<name>A0A0J9SLJ8_PLAV1</name>
<gene>
    <name evidence="2" type="ORF">PVBG_00894</name>
</gene>
<dbReference type="AlphaFoldDB" id="A0A0J9SLJ8"/>
<evidence type="ECO:0000313" key="2">
    <source>
        <dbReference type="EMBL" id="KMZ83814.1"/>
    </source>
</evidence>
<accession>A0A0J9SLJ8</accession>
<dbReference type="InterPro" id="IPR050967">
    <property type="entry name" value="Thiamine_Salvage_TenA"/>
</dbReference>
<reference evidence="2 3" key="1">
    <citation type="submission" date="2011-08" db="EMBL/GenBank/DDBJ databases">
        <title>The Genome Sequence of Plasmodium vivax Brazil I.</title>
        <authorList>
            <consortium name="The Broad Institute Genome Sequencing Platform"/>
            <consortium name="The Broad Institute Genome Sequencing Center for Infectious Disease"/>
            <person name="Neafsey D."/>
            <person name="Carlton J."/>
            <person name="Barnwell J."/>
            <person name="Collins W."/>
            <person name="Escalante A."/>
            <person name="Mullikin J."/>
            <person name="Saul A."/>
            <person name="Guigo R."/>
            <person name="Camara F."/>
            <person name="Young S.K."/>
            <person name="Zeng Q."/>
            <person name="Gargeya S."/>
            <person name="Fitzgerald M."/>
            <person name="Haas B."/>
            <person name="Abouelleil A."/>
            <person name="Alvarado L."/>
            <person name="Arachchi H.M."/>
            <person name="Berlin A."/>
            <person name="Brown A."/>
            <person name="Chapman S.B."/>
            <person name="Chen Z."/>
            <person name="Dunbar C."/>
            <person name="Freedman E."/>
            <person name="Gearin G."/>
            <person name="Gellesch M."/>
            <person name="Goldberg J."/>
            <person name="Griggs A."/>
            <person name="Gujja S."/>
            <person name="Heiman D."/>
            <person name="Howarth C."/>
            <person name="Larson L."/>
            <person name="Lui A."/>
            <person name="MacDonald P.J.P."/>
            <person name="Montmayeur A."/>
            <person name="Murphy C."/>
            <person name="Neiman D."/>
            <person name="Pearson M."/>
            <person name="Priest M."/>
            <person name="Roberts A."/>
            <person name="Saif S."/>
            <person name="Shea T."/>
            <person name="Shenoy N."/>
            <person name="Sisk P."/>
            <person name="Stolte C."/>
            <person name="Sykes S."/>
            <person name="Wortman J."/>
            <person name="Nusbaum C."/>
            <person name="Birren B."/>
        </authorList>
    </citation>
    <scope>NUCLEOTIDE SEQUENCE [LARGE SCALE GENOMIC DNA]</scope>
    <source>
        <strain evidence="2 3">Brazil I</strain>
    </source>
</reference>